<dbReference type="InterPro" id="IPR051786">
    <property type="entry name" value="ASN_synthetase/amidase"/>
</dbReference>
<evidence type="ECO:0000256" key="8">
    <source>
        <dbReference type="ARBA" id="ARBA00048741"/>
    </source>
</evidence>
<comment type="pathway">
    <text evidence="1">Amino-acid biosynthesis; L-asparagine biosynthesis; L-asparagine from L-aspartate (L-Gln route): step 1/1.</text>
</comment>
<dbReference type="PANTHER" id="PTHR43284:SF1">
    <property type="entry name" value="ASPARAGINE SYNTHETASE"/>
    <property type="match status" value="1"/>
</dbReference>
<evidence type="ECO:0000256" key="6">
    <source>
        <dbReference type="ARBA" id="ARBA00022888"/>
    </source>
</evidence>
<dbReference type="PANTHER" id="PTHR43284">
    <property type="entry name" value="ASPARAGINE SYNTHETASE (GLUTAMINE-HYDROLYZING)"/>
    <property type="match status" value="1"/>
</dbReference>
<evidence type="ECO:0000256" key="3">
    <source>
        <dbReference type="ARBA" id="ARBA00012737"/>
    </source>
</evidence>
<dbReference type="Pfam" id="PF00733">
    <property type="entry name" value="Asn_synthase"/>
    <property type="match status" value="1"/>
</dbReference>
<dbReference type="GO" id="GO:0005524">
    <property type="term" value="F:ATP binding"/>
    <property type="evidence" value="ECO:0007669"/>
    <property type="project" value="UniProtKB-KW"/>
</dbReference>
<dbReference type="NCBIfam" id="TIGR01536">
    <property type="entry name" value="asn_synth_AEB"/>
    <property type="match status" value="1"/>
</dbReference>
<evidence type="ECO:0000256" key="2">
    <source>
        <dbReference type="ARBA" id="ARBA00005752"/>
    </source>
</evidence>
<dbReference type="InterPro" id="IPR014729">
    <property type="entry name" value="Rossmann-like_a/b/a_fold"/>
</dbReference>
<keyword evidence="14" id="KW-1185">Reference proteome</keyword>
<evidence type="ECO:0000256" key="11">
    <source>
        <dbReference type="PIRSR" id="PIRSR001589-3"/>
    </source>
</evidence>
<evidence type="ECO:0000256" key="1">
    <source>
        <dbReference type="ARBA" id="ARBA00005187"/>
    </source>
</evidence>
<dbReference type="Gene3D" id="3.60.20.10">
    <property type="entry name" value="Glutamine Phosphoribosylpyrophosphate, subunit 1, domain 1"/>
    <property type="match status" value="1"/>
</dbReference>
<evidence type="ECO:0000256" key="10">
    <source>
        <dbReference type="PIRSR" id="PIRSR001589-2"/>
    </source>
</evidence>
<evidence type="ECO:0000256" key="7">
    <source>
        <dbReference type="ARBA" id="ARBA00022962"/>
    </source>
</evidence>
<dbReference type="RefSeq" id="WP_073484328.1">
    <property type="nucleotide sequence ID" value="NZ_FQVN01000005.1"/>
</dbReference>
<feature type="active site" description="For GATase activity" evidence="9">
    <location>
        <position position="2"/>
    </location>
</feature>
<dbReference type="InterPro" id="IPR001962">
    <property type="entry name" value="Asn_synthase"/>
</dbReference>
<protein>
    <recommendedName>
        <fullName evidence="3">asparagine synthase (glutamine-hydrolyzing)</fullName>
        <ecNumber evidence="3">6.3.5.4</ecNumber>
    </recommendedName>
</protein>
<evidence type="ECO:0000256" key="9">
    <source>
        <dbReference type="PIRSR" id="PIRSR001589-1"/>
    </source>
</evidence>
<dbReference type="OrthoDB" id="9763290at2"/>
<dbReference type="EMBL" id="FQVN01000005">
    <property type="protein sequence ID" value="SHF85928.1"/>
    <property type="molecule type" value="Genomic_DNA"/>
</dbReference>
<accession>A0A1M5F3H8</accession>
<dbReference type="CDD" id="cd00712">
    <property type="entry name" value="AsnB"/>
    <property type="match status" value="1"/>
</dbReference>
<keyword evidence="9" id="KW-0028">Amino-acid biosynthesis</keyword>
<dbReference type="Proteomes" id="UP000184501">
    <property type="component" value="Unassembled WGS sequence"/>
</dbReference>
<comment type="catalytic activity">
    <reaction evidence="8">
        <text>L-aspartate + L-glutamine + ATP + H2O = L-asparagine + L-glutamate + AMP + diphosphate + H(+)</text>
        <dbReference type="Rhea" id="RHEA:12228"/>
        <dbReference type="ChEBI" id="CHEBI:15377"/>
        <dbReference type="ChEBI" id="CHEBI:15378"/>
        <dbReference type="ChEBI" id="CHEBI:29985"/>
        <dbReference type="ChEBI" id="CHEBI:29991"/>
        <dbReference type="ChEBI" id="CHEBI:30616"/>
        <dbReference type="ChEBI" id="CHEBI:33019"/>
        <dbReference type="ChEBI" id="CHEBI:58048"/>
        <dbReference type="ChEBI" id="CHEBI:58359"/>
        <dbReference type="ChEBI" id="CHEBI:456215"/>
        <dbReference type="EC" id="6.3.5.4"/>
    </reaction>
</comment>
<keyword evidence="6 9" id="KW-0061">Asparagine biosynthesis</keyword>
<keyword evidence="7 9" id="KW-0315">Glutamine amidotransferase</keyword>
<dbReference type="EC" id="6.3.5.4" evidence="3"/>
<evidence type="ECO:0000259" key="12">
    <source>
        <dbReference type="PROSITE" id="PS51278"/>
    </source>
</evidence>
<evidence type="ECO:0000313" key="14">
    <source>
        <dbReference type="Proteomes" id="UP000184501"/>
    </source>
</evidence>
<dbReference type="Gene3D" id="3.40.50.620">
    <property type="entry name" value="HUPs"/>
    <property type="match status" value="2"/>
</dbReference>
<evidence type="ECO:0000256" key="5">
    <source>
        <dbReference type="ARBA" id="ARBA00022840"/>
    </source>
</evidence>
<dbReference type="PROSITE" id="PS51278">
    <property type="entry name" value="GATASE_TYPE_2"/>
    <property type="match status" value="1"/>
</dbReference>
<dbReference type="InterPro" id="IPR006426">
    <property type="entry name" value="Asn_synth_AEB"/>
</dbReference>
<feature type="binding site" evidence="10">
    <location>
        <position position="289"/>
    </location>
    <ligand>
        <name>ATP</name>
        <dbReference type="ChEBI" id="CHEBI:30616"/>
    </ligand>
</feature>
<dbReference type="CDD" id="cd01991">
    <property type="entry name" value="Asn_synthase_B_C"/>
    <property type="match status" value="1"/>
</dbReference>
<dbReference type="Pfam" id="PF13537">
    <property type="entry name" value="GATase_7"/>
    <property type="match status" value="1"/>
</dbReference>
<proteinExistence type="inferred from homology"/>
<evidence type="ECO:0000256" key="4">
    <source>
        <dbReference type="ARBA" id="ARBA00022741"/>
    </source>
</evidence>
<keyword evidence="5 10" id="KW-0067">ATP-binding</keyword>
<organism evidence="13 14">
    <name type="scientific">Streptoalloteichus hindustanus</name>
    <dbReference type="NCBI Taxonomy" id="2017"/>
    <lineage>
        <taxon>Bacteria</taxon>
        <taxon>Bacillati</taxon>
        <taxon>Actinomycetota</taxon>
        <taxon>Actinomycetes</taxon>
        <taxon>Pseudonocardiales</taxon>
        <taxon>Pseudonocardiaceae</taxon>
        <taxon>Streptoalloteichus</taxon>
    </lineage>
</organism>
<dbReference type="GO" id="GO:0004066">
    <property type="term" value="F:asparagine synthase (glutamine-hydrolyzing) activity"/>
    <property type="evidence" value="ECO:0007669"/>
    <property type="project" value="UniProtKB-EC"/>
</dbReference>
<dbReference type="InterPro" id="IPR029055">
    <property type="entry name" value="Ntn_hydrolases_N"/>
</dbReference>
<evidence type="ECO:0000313" key="13">
    <source>
        <dbReference type="EMBL" id="SHF85928.1"/>
    </source>
</evidence>
<dbReference type="SUPFAM" id="SSF56235">
    <property type="entry name" value="N-terminal nucleophile aminohydrolases (Ntn hydrolases)"/>
    <property type="match status" value="1"/>
</dbReference>
<dbReference type="PIRSF" id="PIRSF001589">
    <property type="entry name" value="Asn_synthetase_glu-h"/>
    <property type="match status" value="1"/>
</dbReference>
<name>A0A1M5F3H8_STRHI</name>
<sequence length="628" mass="68664">MCGIVAIHAPDGGLAEADALPGMAALRARGPDGSGVWCSPTGRAVLGHTRLAVIDPDGGRQPIADEEGHRHLVANGEFYDYRRIRRELADAGHVFRTRGDSEIALHLHAREGHHALDRLRGEFAFVIWDERTGELFAARDRFGVKPLYYARHQGRLLIASEIKALLACGVPARWDTAAFAAHLQVAPPPDRTLFAGISQLPPGCYLVAGPRGVAVRRYWDLDYPLAADLEQGDEHWESHVEEVRAAIEEAVRVRMIADVPVAYHLSGGLDSTSVVATAARHDTVTAFTVRFDDPAYDESEVAERTAHRLGVRHHQIDSHRADFAHHLRETVWAGESVQENAHGIARYLHSRAIRGHGFKVVLGGEGGDEIFAGYPQFQKDLALGLSPDLFAETRRGYRKLVAAGAPQHLRTLLDELGFVPSWVLDRYLSVTSPVMPLLRPEFAAEVSVTDACAPLLAATGDQLAGRATLHQSTYLFAKSWLPHYILASERLDAAQAVEARLPFFDHHLFAVARRTPLHWYTRAGATKYPLRAAMADRLPAEVSAGRKRGFFAPPVVGDDGMVAAVRDLARGSALRDNPFFRPEAVVRLVDRLADRPPAQRATAERLVQLVGSVGALAEEFGLTGGGTP</sequence>
<feature type="binding site" evidence="10">
    <location>
        <position position="100"/>
    </location>
    <ligand>
        <name>L-glutamine</name>
        <dbReference type="ChEBI" id="CHEBI:58359"/>
    </ligand>
</feature>
<comment type="similarity">
    <text evidence="2">Belongs to the asparagine synthetase family.</text>
</comment>
<dbReference type="AlphaFoldDB" id="A0A1M5F3H8"/>
<keyword evidence="4 10" id="KW-0547">Nucleotide-binding</keyword>
<dbReference type="SUPFAM" id="SSF52402">
    <property type="entry name" value="Adenine nucleotide alpha hydrolases-like"/>
    <property type="match status" value="1"/>
</dbReference>
<gene>
    <name evidence="13" type="ORF">SAMN05444320_105254</name>
</gene>
<dbReference type="InterPro" id="IPR033738">
    <property type="entry name" value="AsnB_N"/>
</dbReference>
<dbReference type="GO" id="GO:0005829">
    <property type="term" value="C:cytosol"/>
    <property type="evidence" value="ECO:0007669"/>
    <property type="project" value="TreeGrafter"/>
</dbReference>
<reference evidence="13 14" key="1">
    <citation type="submission" date="2016-11" db="EMBL/GenBank/DDBJ databases">
        <authorList>
            <person name="Jaros S."/>
            <person name="Januszkiewicz K."/>
            <person name="Wedrychowicz H."/>
        </authorList>
    </citation>
    <scope>NUCLEOTIDE SEQUENCE [LARGE SCALE GENOMIC DNA]</scope>
    <source>
        <strain evidence="13 14">DSM 44523</strain>
    </source>
</reference>
<dbReference type="GO" id="GO:0006529">
    <property type="term" value="P:asparagine biosynthetic process"/>
    <property type="evidence" value="ECO:0007669"/>
    <property type="project" value="UniProtKB-KW"/>
</dbReference>
<dbReference type="InterPro" id="IPR017932">
    <property type="entry name" value="GATase_2_dom"/>
</dbReference>
<dbReference type="STRING" id="2017.SAMN05444320_105254"/>
<feature type="domain" description="Glutamine amidotransferase type-2" evidence="12">
    <location>
        <begin position="2"/>
        <end position="211"/>
    </location>
</feature>
<feature type="site" description="Important for beta-aspartyl-AMP intermediate formation" evidence="11">
    <location>
        <position position="365"/>
    </location>
</feature>